<organism evidence="1 2">
    <name type="scientific">Limosilactobacillus reuteri</name>
    <name type="common">Lactobacillus reuteri</name>
    <dbReference type="NCBI Taxonomy" id="1598"/>
    <lineage>
        <taxon>Bacteria</taxon>
        <taxon>Bacillati</taxon>
        <taxon>Bacillota</taxon>
        <taxon>Bacilli</taxon>
        <taxon>Lactobacillales</taxon>
        <taxon>Lactobacillaceae</taxon>
        <taxon>Limosilactobacillus</taxon>
    </lineage>
</organism>
<proteinExistence type="predicted"/>
<accession>A0A7L6BIN4</accession>
<dbReference type="EMBL" id="CP059275">
    <property type="protein sequence ID" value="QLQ61744.1"/>
    <property type="molecule type" value="Genomic_DNA"/>
</dbReference>
<reference evidence="1 2" key="1">
    <citation type="submission" date="2020-07" db="EMBL/GenBank/DDBJ databases">
        <title>Genome sequence of Lactobacillus reuteri CNEI-KCA3 isolated from the faeces of a reared-broiler chicken, South-East Nigeria, reveals presence of CRISPR arrays.</title>
        <authorList>
            <person name="Anukam K.C."/>
            <person name="Ibezim C.N."/>
            <person name="BeecK W.V."/>
            <person name="Allonsius C."/>
            <person name="Broek M.D."/>
            <person name="Tuyaerts I."/>
            <person name="Attama A."/>
            <person name="Esimone C.O."/>
            <person name="Lebeer S."/>
        </authorList>
    </citation>
    <scope>NUCLEOTIDE SEQUENCE [LARGE SCALE GENOMIC DNA]</scope>
    <source>
        <strain evidence="1 2">CNEI-KCA3</strain>
    </source>
</reference>
<dbReference type="Proteomes" id="UP000510868">
    <property type="component" value="Chromosome"/>
</dbReference>
<dbReference type="AlphaFoldDB" id="A0A7L6BIN4"/>
<dbReference type="SUPFAM" id="SSF53448">
    <property type="entry name" value="Nucleotide-diphospho-sugar transferases"/>
    <property type="match status" value="1"/>
</dbReference>
<name>A0A7L6BIN4_LIMRT</name>
<dbReference type="Pfam" id="PF01501">
    <property type="entry name" value="Glyco_transf_8"/>
    <property type="match status" value="1"/>
</dbReference>
<dbReference type="Gene3D" id="3.90.550.10">
    <property type="entry name" value="Spore Coat Polysaccharide Biosynthesis Protein SpsA, Chain A"/>
    <property type="match status" value="1"/>
</dbReference>
<evidence type="ECO:0000313" key="1">
    <source>
        <dbReference type="EMBL" id="QLQ61744.1"/>
    </source>
</evidence>
<protein>
    <submittedName>
        <fullName evidence="1">Uncharacterized protein</fullName>
    </submittedName>
</protein>
<dbReference type="InterPro" id="IPR002495">
    <property type="entry name" value="Glyco_trans_8"/>
</dbReference>
<sequence>MLPNLLPEVDRVLYLDYDTLVLGDLTTLWHSDLARTRTITLIQGSC</sequence>
<dbReference type="InterPro" id="IPR029044">
    <property type="entry name" value="Nucleotide-diphossugar_trans"/>
</dbReference>
<dbReference type="GO" id="GO:0016757">
    <property type="term" value="F:glycosyltransferase activity"/>
    <property type="evidence" value="ECO:0007669"/>
    <property type="project" value="InterPro"/>
</dbReference>
<gene>
    <name evidence="1" type="ORF">HHK02_11950</name>
</gene>
<evidence type="ECO:0000313" key="2">
    <source>
        <dbReference type="Proteomes" id="UP000510868"/>
    </source>
</evidence>